<dbReference type="CDD" id="cd03887">
    <property type="entry name" value="M20_Acy1L2"/>
    <property type="match status" value="1"/>
</dbReference>
<dbReference type="InterPro" id="IPR002933">
    <property type="entry name" value="Peptidase_M20"/>
</dbReference>
<dbReference type="InterPro" id="IPR036264">
    <property type="entry name" value="Bact_exopeptidase_dim_dom"/>
</dbReference>
<sequence>MDMTGMKHEIEALAEAHREEFEAVSACIFEHPELAFQEKMAQNELCSLLERHGFSVKRGAGSLDTAFVAEYNSGKPGMTFAFLCEYDALPELGHACGHNLIGTSGAGAGVVLKEIMEKYGIGGTLKVFGTPAEENGSGKITMLDEGIFEGVDMSLIMHPSDLSMADDISFAAVNKVYTFKGKPAHTAACPWVGASALNGVMQMFHAVDSQRLHFKDYTRVHGIVLEGGTAVNIVPERAVCKFNIRALDSEYLKEVIAVIDRCAQGAAMCAGVEVEISQDGYLIEDVRNDRRLVEAVEKNMDLIGEHHIPRDLTQGIGSTDVGNVTHAMPAAQFYIGVGEGLGTHTAPFAEASGGPAGKRALLAAVKVLAMTGLDMMAE</sequence>
<dbReference type="InterPro" id="IPR052030">
    <property type="entry name" value="Peptidase_M20/M20A_hydrolases"/>
</dbReference>
<dbReference type="InterPro" id="IPR017439">
    <property type="entry name" value="Amidohydrolase"/>
</dbReference>
<dbReference type="NCBIfam" id="TIGR01891">
    <property type="entry name" value="amidohydrolases"/>
    <property type="match status" value="1"/>
</dbReference>
<evidence type="ECO:0000313" key="3">
    <source>
        <dbReference type="EMBL" id="MBC8599631.1"/>
    </source>
</evidence>
<feature type="domain" description="Peptidase M20 dimerisation" evidence="2">
    <location>
        <begin position="178"/>
        <end position="262"/>
    </location>
</feature>
<keyword evidence="4" id="KW-1185">Reference proteome</keyword>
<reference evidence="3 4" key="1">
    <citation type="submission" date="2020-08" db="EMBL/GenBank/DDBJ databases">
        <title>Genome public.</title>
        <authorList>
            <person name="Liu C."/>
            <person name="Sun Q."/>
        </authorList>
    </citation>
    <scope>NUCLEOTIDE SEQUENCE [LARGE SCALE GENOMIC DNA]</scope>
    <source>
        <strain evidence="3 4">BX10</strain>
    </source>
</reference>
<comment type="similarity">
    <text evidence="1">Belongs to the peptidase M20A family.</text>
</comment>
<evidence type="ECO:0000313" key="4">
    <source>
        <dbReference type="Proteomes" id="UP000647491"/>
    </source>
</evidence>
<dbReference type="InterPro" id="IPR011650">
    <property type="entry name" value="Peptidase_M20_dimer"/>
</dbReference>
<organism evidence="3 4">
    <name type="scientific">Enterocloster hominis</name>
    <name type="common">ex Liu et al. 2021</name>
    <dbReference type="NCBI Taxonomy" id="2763663"/>
    <lineage>
        <taxon>Bacteria</taxon>
        <taxon>Bacillati</taxon>
        <taxon>Bacillota</taxon>
        <taxon>Clostridia</taxon>
        <taxon>Lachnospirales</taxon>
        <taxon>Lachnospiraceae</taxon>
        <taxon>Enterocloster</taxon>
    </lineage>
</organism>
<dbReference type="Pfam" id="PF01546">
    <property type="entry name" value="Peptidase_M20"/>
    <property type="match status" value="1"/>
</dbReference>
<dbReference type="EMBL" id="JACRTJ010000023">
    <property type="protein sequence ID" value="MBC8599631.1"/>
    <property type="molecule type" value="Genomic_DNA"/>
</dbReference>
<dbReference type="Proteomes" id="UP000647491">
    <property type="component" value="Unassembled WGS sequence"/>
</dbReference>
<protein>
    <recommendedName>
        <fullName evidence="1">Peptidase M20 domain-containing protein 2</fullName>
    </recommendedName>
</protein>
<accession>A0ABR7NU31</accession>
<dbReference type="SUPFAM" id="SSF55031">
    <property type="entry name" value="Bacterial exopeptidase dimerisation domain"/>
    <property type="match status" value="1"/>
</dbReference>
<name>A0ABR7NU31_9FIRM</name>
<dbReference type="SUPFAM" id="SSF53187">
    <property type="entry name" value="Zn-dependent exopeptidases"/>
    <property type="match status" value="1"/>
</dbReference>
<dbReference type="PANTHER" id="PTHR30575:SF0">
    <property type="entry name" value="XAA-ARG DIPEPTIDASE"/>
    <property type="match status" value="1"/>
</dbReference>
<evidence type="ECO:0000256" key="1">
    <source>
        <dbReference type="PIRNR" id="PIRNR037226"/>
    </source>
</evidence>
<evidence type="ECO:0000259" key="2">
    <source>
        <dbReference type="Pfam" id="PF07687"/>
    </source>
</evidence>
<dbReference type="Pfam" id="PF07687">
    <property type="entry name" value="M20_dimer"/>
    <property type="match status" value="1"/>
</dbReference>
<dbReference type="Gene3D" id="3.40.630.10">
    <property type="entry name" value="Zn peptidases"/>
    <property type="match status" value="1"/>
</dbReference>
<dbReference type="RefSeq" id="WP_262427812.1">
    <property type="nucleotide sequence ID" value="NZ_JACRTJ010000023.1"/>
</dbReference>
<dbReference type="InterPro" id="IPR017144">
    <property type="entry name" value="Xaa-Arg_dipeptidase"/>
</dbReference>
<dbReference type="PANTHER" id="PTHR30575">
    <property type="entry name" value="PEPTIDASE M20"/>
    <property type="match status" value="1"/>
</dbReference>
<gene>
    <name evidence="3" type="ORF">H8708_10405</name>
</gene>
<proteinExistence type="inferred from homology"/>
<dbReference type="PIRSF" id="PIRSF037226">
    <property type="entry name" value="Amidohydrolase_ACY1L2_prd"/>
    <property type="match status" value="1"/>
</dbReference>
<comment type="caution">
    <text evidence="3">The sequence shown here is derived from an EMBL/GenBank/DDBJ whole genome shotgun (WGS) entry which is preliminary data.</text>
</comment>
<dbReference type="Gene3D" id="3.30.70.360">
    <property type="match status" value="1"/>
</dbReference>